<dbReference type="InterPro" id="IPR013783">
    <property type="entry name" value="Ig-like_fold"/>
</dbReference>
<dbReference type="Gene3D" id="2.60.40.1180">
    <property type="entry name" value="Golgi alpha-mannosidase II"/>
    <property type="match status" value="1"/>
</dbReference>
<dbReference type="PANTHER" id="PTHR43447">
    <property type="entry name" value="ALPHA-AMYLASE"/>
    <property type="match status" value="1"/>
</dbReference>
<dbReference type="Proteomes" id="UP000249340">
    <property type="component" value="Chromosome"/>
</dbReference>
<evidence type="ECO:0000256" key="5">
    <source>
        <dbReference type="ARBA" id="ARBA00017303"/>
    </source>
</evidence>
<feature type="chain" id="PRO_5017054442" description="Alpha-amylase" evidence="13">
    <location>
        <begin position="43"/>
        <end position="590"/>
    </location>
</feature>
<keyword evidence="13" id="KW-0732">Signal</keyword>
<dbReference type="Gene3D" id="3.20.20.80">
    <property type="entry name" value="Glycosidases"/>
    <property type="match status" value="1"/>
</dbReference>
<dbReference type="OrthoDB" id="9805159at2"/>
<keyword evidence="10 12" id="KW-0326">Glycosidase</keyword>
<evidence type="ECO:0000256" key="2">
    <source>
        <dbReference type="ARBA" id="ARBA00001913"/>
    </source>
</evidence>
<comment type="catalytic activity">
    <reaction evidence="1 12">
        <text>Endohydrolysis of (1-&gt;4)-alpha-D-glucosidic linkages in polysaccharides containing three or more (1-&gt;4)-alpha-linked D-glucose units.</text>
        <dbReference type="EC" id="3.2.1.1"/>
    </reaction>
</comment>
<evidence type="ECO:0000256" key="10">
    <source>
        <dbReference type="ARBA" id="ARBA00023295"/>
    </source>
</evidence>
<feature type="domain" description="CBM20" evidence="14">
    <location>
        <begin position="489"/>
        <end position="590"/>
    </location>
</feature>
<evidence type="ECO:0000256" key="8">
    <source>
        <dbReference type="ARBA" id="ARBA00022837"/>
    </source>
</evidence>
<dbReference type="FunFam" id="2.60.40.10:FF:000552">
    <property type="entry name" value="Related to glucoamylase"/>
    <property type="match status" value="1"/>
</dbReference>
<evidence type="ECO:0000256" key="1">
    <source>
        <dbReference type="ARBA" id="ARBA00000548"/>
    </source>
</evidence>
<sequence>MDHPTPEPQPRRRSRAAGALTAAAVLSLSVGTGLALVPTANATPPGSKDVTATLFEWKYDSVAKECTGTLGPKGYGYVEVSPATEHIQGPQWWTSYQPVSYRIAGRLGDATSFRNMVNTCHAAGVKVLADAVINHMSAGSGTGTGGSQYTKYNYPGYYANQDFHSCRSDITNYGDRSNVQNCELVGLADLDTGSDYVRSTIAAYLNNLISLGVDGFRIDAAKHMAASDLAAIKSKLSNPGIFWAQEVIYGAGEAIQPGEYTGNGDVDEFRSATDLKRIFTGDRLSSLSNWGASWGYLSSDKARTFVDNWDTERNGSTLTYKYGNTYTLANVFLLAWPYGSPNVYSGYEFSDNDAGPPNGGTVNACYSDGWKCQHKWQQIANMVGFRNAVSGTSVTNWWSNGNNAIAFGRGSKGYVAINHENGAITQTFQTSLPAGTYCDIQHGDPTSGGGCTGTTYTIGSDGRFTATVGAGDAIALYTGAPGSTTTPTANPTSATGASFAVNATTVFGQNIYVVGNTATLGNWDTGKALLLSSASYPVWRLDVAMSANTSFEYKYIRKDAGGNVTWETGANRTATVPTGGKVTLNDTWRN</sequence>
<dbReference type="Pfam" id="PF00686">
    <property type="entry name" value="CBM_20"/>
    <property type="match status" value="1"/>
</dbReference>
<keyword evidence="16" id="KW-1185">Reference proteome</keyword>
<dbReference type="CDD" id="cd05808">
    <property type="entry name" value="CBM20_alpha_amylase"/>
    <property type="match status" value="1"/>
</dbReference>
<accession>A0A345STY4</accession>
<dbReference type="AlphaFoldDB" id="A0A345STY4"/>
<dbReference type="SUPFAM" id="SSF51445">
    <property type="entry name" value="(Trans)glycosidases"/>
    <property type="match status" value="1"/>
</dbReference>
<dbReference type="SUPFAM" id="SSF49452">
    <property type="entry name" value="Starch-binding domain-like"/>
    <property type="match status" value="1"/>
</dbReference>
<dbReference type="GO" id="GO:0046872">
    <property type="term" value="F:metal ion binding"/>
    <property type="evidence" value="ECO:0007669"/>
    <property type="project" value="UniProtKB-KW"/>
</dbReference>
<dbReference type="PROSITE" id="PS51166">
    <property type="entry name" value="CBM20"/>
    <property type="match status" value="1"/>
</dbReference>
<comment type="cofactor">
    <cofactor evidence="2">
        <name>Ca(2+)</name>
        <dbReference type="ChEBI" id="CHEBI:29108"/>
    </cofactor>
</comment>
<dbReference type="Pfam" id="PF00128">
    <property type="entry name" value="Alpha-amylase"/>
    <property type="match status" value="1"/>
</dbReference>
<feature type="signal peptide" evidence="13">
    <location>
        <begin position="1"/>
        <end position="42"/>
    </location>
</feature>
<dbReference type="InterPro" id="IPR006047">
    <property type="entry name" value="GH13_cat_dom"/>
</dbReference>
<evidence type="ECO:0000256" key="7">
    <source>
        <dbReference type="ARBA" id="ARBA00022801"/>
    </source>
</evidence>
<dbReference type="KEGG" id="stri:C7M71_006810"/>
<keyword evidence="9 12" id="KW-0119">Carbohydrate metabolism</keyword>
<dbReference type="SMART" id="SM00632">
    <property type="entry name" value="Aamy_C"/>
    <property type="match status" value="1"/>
</dbReference>
<dbReference type="SMART" id="SM01065">
    <property type="entry name" value="CBM_2"/>
    <property type="match status" value="1"/>
</dbReference>
<evidence type="ECO:0000256" key="12">
    <source>
        <dbReference type="RuleBase" id="RU361134"/>
    </source>
</evidence>
<keyword evidence="7 12" id="KW-0378">Hydrolase</keyword>
<dbReference type="Pfam" id="PF02806">
    <property type="entry name" value="Alpha-amylase_C"/>
    <property type="match status" value="1"/>
</dbReference>
<dbReference type="CDD" id="cd11317">
    <property type="entry name" value="AmyAc_bac_euk_AmyA"/>
    <property type="match status" value="1"/>
</dbReference>
<comment type="similarity">
    <text evidence="3 11">Belongs to the glycosyl hydrolase 13 family.</text>
</comment>
<gene>
    <name evidence="15" type="ORF">C7M71_006810</name>
</gene>
<dbReference type="GO" id="GO:0004556">
    <property type="term" value="F:alpha-amylase activity"/>
    <property type="evidence" value="ECO:0007669"/>
    <property type="project" value="UniProtKB-UniRule"/>
</dbReference>
<evidence type="ECO:0000256" key="4">
    <source>
        <dbReference type="ARBA" id="ARBA00012595"/>
    </source>
</evidence>
<dbReference type="Gene3D" id="2.60.40.10">
    <property type="entry name" value="Immunoglobulins"/>
    <property type="match status" value="1"/>
</dbReference>
<evidence type="ECO:0000256" key="9">
    <source>
        <dbReference type="ARBA" id="ARBA00023277"/>
    </source>
</evidence>
<dbReference type="InterPro" id="IPR013780">
    <property type="entry name" value="Glyco_hydro_b"/>
</dbReference>
<dbReference type="InterPro" id="IPR031319">
    <property type="entry name" value="A-amylase_C"/>
</dbReference>
<dbReference type="EMBL" id="CP031264">
    <property type="protein sequence ID" value="AXI77189.1"/>
    <property type="molecule type" value="Genomic_DNA"/>
</dbReference>
<dbReference type="InterPro" id="IPR006048">
    <property type="entry name" value="A-amylase/branching_C"/>
</dbReference>
<name>A0A345STY4_9ACTN</name>
<dbReference type="GO" id="GO:2001070">
    <property type="term" value="F:starch binding"/>
    <property type="evidence" value="ECO:0007669"/>
    <property type="project" value="InterPro"/>
</dbReference>
<dbReference type="SMART" id="SM00642">
    <property type="entry name" value="Aamy"/>
    <property type="match status" value="1"/>
</dbReference>
<evidence type="ECO:0000256" key="6">
    <source>
        <dbReference type="ARBA" id="ARBA00022723"/>
    </source>
</evidence>
<organism evidence="15 16">
    <name type="scientific">Peterkaempfera bronchialis</name>
    <dbReference type="NCBI Taxonomy" id="2126346"/>
    <lineage>
        <taxon>Bacteria</taxon>
        <taxon>Bacillati</taxon>
        <taxon>Actinomycetota</taxon>
        <taxon>Actinomycetes</taxon>
        <taxon>Kitasatosporales</taxon>
        <taxon>Streptomycetaceae</taxon>
        <taxon>Peterkaempfera</taxon>
    </lineage>
</organism>
<protein>
    <recommendedName>
        <fullName evidence="5 12">Alpha-amylase</fullName>
        <ecNumber evidence="4 12">3.2.1.1</ecNumber>
    </recommendedName>
</protein>
<dbReference type="InterPro" id="IPR006046">
    <property type="entry name" value="Alpha_amylase"/>
</dbReference>
<proteinExistence type="inferred from homology"/>
<dbReference type="InterPro" id="IPR017853">
    <property type="entry name" value="GH"/>
</dbReference>
<keyword evidence="8" id="KW-0106">Calcium</keyword>
<evidence type="ECO:0000313" key="16">
    <source>
        <dbReference type="Proteomes" id="UP000249340"/>
    </source>
</evidence>
<dbReference type="EC" id="3.2.1.1" evidence="4 12"/>
<keyword evidence="6" id="KW-0479">Metal-binding</keyword>
<evidence type="ECO:0000313" key="15">
    <source>
        <dbReference type="EMBL" id="AXI77189.1"/>
    </source>
</evidence>
<dbReference type="GO" id="GO:0005975">
    <property type="term" value="P:carbohydrate metabolic process"/>
    <property type="evidence" value="ECO:0007669"/>
    <property type="project" value="InterPro"/>
</dbReference>
<reference evidence="16" key="1">
    <citation type="submission" date="2018-07" db="EMBL/GenBank/DDBJ databases">
        <title>Streptacidiphilus bronchialis DSM 106435 chromosome.</title>
        <authorList>
            <person name="Batra D."/>
            <person name="Gulvik C.A."/>
        </authorList>
    </citation>
    <scope>NUCLEOTIDE SEQUENCE [LARGE SCALE GENOMIC DNA]</scope>
    <source>
        <strain evidence="16">DSM 106435</strain>
    </source>
</reference>
<dbReference type="PRINTS" id="PR00110">
    <property type="entry name" value="ALPHAAMYLASE"/>
</dbReference>
<dbReference type="InterPro" id="IPR002044">
    <property type="entry name" value="CBM20"/>
</dbReference>
<evidence type="ECO:0000256" key="11">
    <source>
        <dbReference type="RuleBase" id="RU003615"/>
    </source>
</evidence>
<dbReference type="SUPFAM" id="SSF51011">
    <property type="entry name" value="Glycosyl hydrolase domain"/>
    <property type="match status" value="1"/>
</dbReference>
<evidence type="ECO:0000259" key="14">
    <source>
        <dbReference type="PROSITE" id="PS51166"/>
    </source>
</evidence>
<evidence type="ECO:0000256" key="3">
    <source>
        <dbReference type="ARBA" id="ARBA00008061"/>
    </source>
</evidence>
<evidence type="ECO:0000256" key="13">
    <source>
        <dbReference type="SAM" id="SignalP"/>
    </source>
</evidence>
<dbReference type="InterPro" id="IPR013784">
    <property type="entry name" value="Carb-bd-like_fold"/>
</dbReference>